<reference evidence="8 9" key="1">
    <citation type="journal article" date="2012" name="J. Bacteriol.">
        <title>Genome Sequence of Blastococcus saxobsidens DD2, a Stone-Inhabiting Bacterium.</title>
        <authorList>
            <person name="Chouaia B."/>
            <person name="Crotti E."/>
            <person name="Brusetti L."/>
            <person name="Daffonchio D."/>
            <person name="Essoussi I."/>
            <person name="Nouioui I."/>
            <person name="Sbissi I."/>
            <person name="Ghodhbane-Gtari F."/>
            <person name="Gtari M."/>
            <person name="Vacherie B."/>
            <person name="Barbe V."/>
            <person name="Medigue C."/>
            <person name="Gury J."/>
            <person name="Pujic P."/>
            <person name="Normand P."/>
        </authorList>
    </citation>
    <scope>NUCLEOTIDE SEQUENCE [LARGE SCALE GENOMIC DNA]</scope>
    <source>
        <strain evidence="8 9">DD2</strain>
    </source>
</reference>
<dbReference type="AlphaFoldDB" id="H6RIL0"/>
<organism evidence="8 9">
    <name type="scientific">Blastococcus saxobsidens (strain DD2)</name>
    <dbReference type="NCBI Taxonomy" id="1146883"/>
    <lineage>
        <taxon>Bacteria</taxon>
        <taxon>Bacillati</taxon>
        <taxon>Actinomycetota</taxon>
        <taxon>Actinomycetes</taxon>
        <taxon>Geodermatophilales</taxon>
        <taxon>Geodermatophilaceae</taxon>
        <taxon>Blastococcus</taxon>
    </lineage>
</organism>
<evidence type="ECO:0000256" key="4">
    <source>
        <dbReference type="ARBA" id="ARBA00023002"/>
    </source>
</evidence>
<dbReference type="Gene3D" id="3.30.413.10">
    <property type="entry name" value="Sulfite Reductase Hemoprotein, domain 1"/>
    <property type="match status" value="1"/>
</dbReference>
<dbReference type="KEGG" id="bsd:BLASA_1265"/>
<evidence type="ECO:0000256" key="1">
    <source>
        <dbReference type="ARBA" id="ARBA00022485"/>
    </source>
</evidence>
<proteinExistence type="predicted"/>
<feature type="domain" description="Nitrite/Sulfite reductase ferredoxin-like" evidence="7">
    <location>
        <begin position="248"/>
        <end position="300"/>
    </location>
</feature>
<dbReference type="RefSeq" id="WP_014375101.1">
    <property type="nucleotide sequence ID" value="NC_016943.1"/>
</dbReference>
<keyword evidence="6" id="KW-0411">Iron-sulfur</keyword>
<reference evidence="9" key="2">
    <citation type="submission" date="2012-02" db="EMBL/GenBank/DDBJ databases">
        <title>Complete genome sequence of Blastococcus saxobsidens strain DD2.</title>
        <authorList>
            <person name="Genoscope."/>
        </authorList>
    </citation>
    <scope>NUCLEOTIDE SEQUENCE [LARGE SCALE GENOMIC DNA]</scope>
    <source>
        <strain evidence="9">DD2</strain>
    </source>
</reference>
<dbReference type="GO" id="GO:0043818">
    <property type="term" value="F:precorrin-3B synthase activity"/>
    <property type="evidence" value="ECO:0007669"/>
    <property type="project" value="UniProtKB-EC"/>
</dbReference>
<keyword evidence="4 8" id="KW-0560">Oxidoreductase</keyword>
<dbReference type="GO" id="GO:0051539">
    <property type="term" value="F:4 iron, 4 sulfur cluster binding"/>
    <property type="evidence" value="ECO:0007669"/>
    <property type="project" value="UniProtKB-KW"/>
</dbReference>
<sequence>MTAARPLRDRADACPGALQTHAAADGALARVRVPGGTLTPAQLLVLSAAARELGDGALELTSRGNVQLRGLRAGAGPELGDRLAAIGLLPSATHETARNVLASVLSGRVGGLLDVRTWVPAFDAGLCADPRLADLPGRYLAAFDDGRGDVAGLGADVGLLALDERTVALLLAGADTGMRAGPDDAVALSLAATRAFLDVRAQQGGTAWRIADLAAGPARVAAALPGFRSPAVAVPAAPTDAPAGAVAQDDGRTALVAVVPLGRLTAAQAELLARTSGGELQVTPWRSVVLPDLADARAAAELAAAGLVLDPGSAWLRVTACAGRPGCAKSLADVRADATAAVRAGSLPAEGARQHWVGCARRCGRPSGDVVDVVATAAGYRIG</sequence>
<evidence type="ECO:0000259" key="7">
    <source>
        <dbReference type="Pfam" id="PF03460"/>
    </source>
</evidence>
<accession>H6RIL0</accession>
<evidence type="ECO:0000256" key="2">
    <source>
        <dbReference type="ARBA" id="ARBA00022617"/>
    </source>
</evidence>
<feature type="domain" description="Nitrite/Sulfite reductase ferredoxin-like" evidence="7">
    <location>
        <begin position="28"/>
        <end position="85"/>
    </location>
</feature>
<evidence type="ECO:0000313" key="9">
    <source>
        <dbReference type="Proteomes" id="UP000007517"/>
    </source>
</evidence>
<protein>
    <submittedName>
        <fullName evidence="8">Precorrin-3B synthase</fullName>
        <ecNumber evidence="8">1.14.13.83</ecNumber>
    </submittedName>
</protein>
<dbReference type="Pfam" id="PF03460">
    <property type="entry name" value="NIR_SIR_ferr"/>
    <property type="match status" value="2"/>
</dbReference>
<dbReference type="HOGENOM" id="CLU_015667_0_1_11"/>
<keyword evidence="9" id="KW-1185">Reference proteome</keyword>
<keyword evidence="1" id="KW-0004">4Fe-4S</keyword>
<keyword evidence="2" id="KW-0349">Heme</keyword>
<dbReference type="EC" id="1.14.13.83" evidence="8"/>
<dbReference type="GO" id="GO:0046872">
    <property type="term" value="F:metal ion binding"/>
    <property type="evidence" value="ECO:0007669"/>
    <property type="project" value="UniProtKB-KW"/>
</dbReference>
<dbReference type="OrthoDB" id="105450at2"/>
<evidence type="ECO:0000256" key="5">
    <source>
        <dbReference type="ARBA" id="ARBA00023004"/>
    </source>
</evidence>
<dbReference type="SUPFAM" id="SSF55124">
    <property type="entry name" value="Nitrite/Sulfite reductase N-terminal domain-like"/>
    <property type="match status" value="2"/>
</dbReference>
<dbReference type="InterPro" id="IPR005117">
    <property type="entry name" value="NiRdtase/SiRdtase_haem-b_fer"/>
</dbReference>
<keyword evidence="5" id="KW-0408">Iron</keyword>
<dbReference type="InterPro" id="IPR045854">
    <property type="entry name" value="NO2/SO3_Rdtase_4Fe4S_sf"/>
</dbReference>
<dbReference type="Gene3D" id="3.90.480.10">
    <property type="entry name" value="Sulfite Reductase Hemoprotein,Domain 2"/>
    <property type="match status" value="1"/>
</dbReference>
<evidence type="ECO:0000313" key="8">
    <source>
        <dbReference type="EMBL" id="CCG02204.1"/>
    </source>
</evidence>
<evidence type="ECO:0000256" key="3">
    <source>
        <dbReference type="ARBA" id="ARBA00022723"/>
    </source>
</evidence>
<dbReference type="PANTHER" id="PTHR32439:SF9">
    <property type="entry name" value="BLR3264 PROTEIN"/>
    <property type="match status" value="1"/>
</dbReference>
<gene>
    <name evidence="8" type="primary">cobG</name>
    <name evidence="8" type="ordered locus">BLASA_1265</name>
</gene>
<dbReference type="InterPro" id="IPR051329">
    <property type="entry name" value="NIR_SIR_4Fe-4S"/>
</dbReference>
<dbReference type="Proteomes" id="UP000007517">
    <property type="component" value="Chromosome"/>
</dbReference>
<dbReference type="eggNOG" id="COG0155">
    <property type="taxonomic scope" value="Bacteria"/>
</dbReference>
<dbReference type="InterPro" id="IPR036136">
    <property type="entry name" value="Nit/Sulf_reduc_fer-like_dom_sf"/>
</dbReference>
<dbReference type="PANTHER" id="PTHR32439">
    <property type="entry name" value="FERREDOXIN--NITRITE REDUCTASE, CHLOROPLASTIC"/>
    <property type="match status" value="1"/>
</dbReference>
<name>H6RIL0_BLASD</name>
<evidence type="ECO:0000256" key="6">
    <source>
        <dbReference type="ARBA" id="ARBA00023014"/>
    </source>
</evidence>
<keyword evidence="3" id="KW-0479">Metal-binding</keyword>
<dbReference type="STRING" id="1146883.BLASA_1265"/>
<dbReference type="EMBL" id="FO117623">
    <property type="protein sequence ID" value="CCG02204.1"/>
    <property type="molecule type" value="Genomic_DNA"/>
</dbReference>